<keyword evidence="3" id="KW-0804">Transcription</keyword>
<evidence type="ECO:0000256" key="3">
    <source>
        <dbReference type="RuleBase" id="RU366061"/>
    </source>
</evidence>
<sequence>NCREVVCKAVEIAGAASLSSLEMNEKVALDDEIVKGLISLLGSSEKEIAMASCNAVLDISTTLVGRWRLLEFGAVDNLLLRFMQACKFPKFCPIGNVKLLEKDEYLLLLLQGAITLINSCTIEQLEHLPIELAENFSKLLKRIWRQERGEGIYGSASMRGDEFCLRNIKTNNLLESIFRLSINCNLHPKTIDFKPPKKRNFYLGKIGMEPFLSDIWETSPMLIRNTSNSSTNPDSIFGAFIQFFGLKDKISTFLPSFLKRIISCPAIVSDELDILQVIKDIKNNLGHPIYYHQDIRVVKTEHGGKELHYFPNPHVLSIDDAEKCEEAFKKGYSIAVRGIEFRDPAIAAIADELASLFGQPSAGVNMYLTPFNSQGLARHSDDHCVIVCQIVGAKRWRVFSQSDFKLPRLYESCGGSLDDLEDESCEFDECRQFVVKRGDVLYIPRGFPHEATTDVNEFDNVSNGASLHLTLAIEVEPPFEWEGFMHAAVYSWVKKFKASLHEPGGDSAVACSLYVVSIMLLHIEIKVIGQHDLRFRKACLALSSHTSEWLCENQRTTFAHLISIIDSKLIGQHDLRFRKACLALSSHTSDWLCENQRTTFAHLISIIDSKVKFLEAVEHFKAALEMNEDPLEHMRWMKFLEVGESPNSYILSTDPQDPFGVLSQDMDLVEASFSKVKSRFCREVEFEDVKRCYEVLLSKYRKVRKQYTNGMLALHSAIGDEREYHA</sequence>
<evidence type="ECO:0000256" key="1">
    <source>
        <dbReference type="ARBA" id="ARBA00022723"/>
    </source>
</evidence>
<keyword evidence="2 3" id="KW-0408">Iron</keyword>
<feature type="domain" description="JmjC" evidence="4">
    <location>
        <begin position="332"/>
        <end position="478"/>
    </location>
</feature>
<dbReference type="Pfam" id="PF08007">
    <property type="entry name" value="JmjC_2"/>
    <property type="match status" value="1"/>
</dbReference>
<evidence type="ECO:0000313" key="5">
    <source>
        <dbReference type="EMBL" id="CAA0833187.1"/>
    </source>
</evidence>
<dbReference type="GO" id="GO:0032453">
    <property type="term" value="F:histone H3K4 demethylase activity"/>
    <property type="evidence" value="ECO:0007669"/>
    <property type="project" value="TreeGrafter"/>
</dbReference>
<dbReference type="Gene3D" id="2.60.120.650">
    <property type="entry name" value="Cupin"/>
    <property type="match status" value="1"/>
</dbReference>
<keyword evidence="3" id="KW-0223">Dioxygenase</keyword>
<dbReference type="Proteomes" id="UP001153555">
    <property type="component" value="Unassembled WGS sequence"/>
</dbReference>
<keyword evidence="3" id="KW-0539">Nucleus</keyword>
<protein>
    <recommendedName>
        <fullName evidence="3">Bifunctional lysine-specific demethylase and histidyl-hydroxylase</fullName>
        <ecNumber evidence="3">1.14.11.-</ecNumber>
    </recommendedName>
</protein>
<dbReference type="AlphaFoldDB" id="A0A9N7RM84"/>
<dbReference type="InterPro" id="IPR003347">
    <property type="entry name" value="JmjC_dom"/>
</dbReference>
<comment type="subcellular location">
    <subcellularLocation>
        <location evidence="3">Nucleus</location>
    </subcellularLocation>
</comment>
<feature type="non-terminal residue" evidence="5">
    <location>
        <position position="726"/>
    </location>
</feature>
<comment type="function">
    <text evidence="3">Oxygenase that can act as both a histone lysine demethylase and a ribosomal histidine hydroxylase.</text>
</comment>
<dbReference type="SUPFAM" id="SSF51197">
    <property type="entry name" value="Clavaminate synthase-like"/>
    <property type="match status" value="1"/>
</dbReference>
<keyword evidence="1 3" id="KW-0479">Metal-binding</keyword>
<dbReference type="InterPro" id="IPR016024">
    <property type="entry name" value="ARM-type_fold"/>
</dbReference>
<keyword evidence="3" id="KW-0805">Transcription regulation</keyword>
<proteinExistence type="inferred from homology"/>
<keyword evidence="6" id="KW-1185">Reference proteome</keyword>
<comment type="similarity">
    <text evidence="3">Belongs to the ROX family.</text>
</comment>
<dbReference type="PANTHER" id="PTHR13096">
    <property type="entry name" value="MINA53 MYC INDUCED NUCLEAR ANTIGEN"/>
    <property type="match status" value="1"/>
</dbReference>
<dbReference type="PANTHER" id="PTHR13096:SF9">
    <property type="entry name" value="BIFUNCTIONAL LYSINE-SPECIFIC DEMETHYLASE AND HISTIDYL-HYDROXYLASE"/>
    <property type="match status" value="1"/>
</dbReference>
<evidence type="ECO:0000313" key="6">
    <source>
        <dbReference type="Proteomes" id="UP001153555"/>
    </source>
</evidence>
<dbReference type="GO" id="GO:0005506">
    <property type="term" value="F:iron ion binding"/>
    <property type="evidence" value="ECO:0007669"/>
    <property type="project" value="UniProtKB-UniRule"/>
</dbReference>
<comment type="caution">
    <text evidence="5">The sequence shown here is derived from an EMBL/GenBank/DDBJ whole genome shotgun (WGS) entry which is preliminary data.</text>
</comment>
<comment type="cofactor">
    <cofactor evidence="3">
        <name>Fe(2+)</name>
        <dbReference type="ChEBI" id="CHEBI:29033"/>
    </cofactor>
    <text evidence="3">Binds 1 Fe(2+) ion per subunit.</text>
</comment>
<dbReference type="GO" id="GO:0051864">
    <property type="term" value="F:histone H3K36 demethylase activity"/>
    <property type="evidence" value="ECO:0007669"/>
    <property type="project" value="TreeGrafter"/>
</dbReference>
<accession>A0A9N7RM84</accession>
<dbReference type="SUPFAM" id="SSF48371">
    <property type="entry name" value="ARM repeat"/>
    <property type="match status" value="1"/>
</dbReference>
<dbReference type="EC" id="1.14.11.-" evidence="3"/>
<reference evidence="5" key="1">
    <citation type="submission" date="2019-12" db="EMBL/GenBank/DDBJ databases">
        <authorList>
            <person name="Scholes J."/>
        </authorList>
    </citation>
    <scope>NUCLEOTIDE SEQUENCE</scope>
</reference>
<dbReference type="OrthoDB" id="425950at2759"/>
<dbReference type="PROSITE" id="PS51184">
    <property type="entry name" value="JMJC"/>
    <property type="match status" value="1"/>
</dbReference>
<dbReference type="InterPro" id="IPR039994">
    <property type="entry name" value="NO66-like"/>
</dbReference>
<evidence type="ECO:0000256" key="2">
    <source>
        <dbReference type="ARBA" id="ARBA00023004"/>
    </source>
</evidence>
<dbReference type="EMBL" id="CACSLK010027838">
    <property type="protein sequence ID" value="CAA0833187.1"/>
    <property type="molecule type" value="Genomic_DNA"/>
</dbReference>
<organism evidence="5 6">
    <name type="scientific">Striga hermonthica</name>
    <name type="common">Purple witchweed</name>
    <name type="synonym">Buchnera hermonthica</name>
    <dbReference type="NCBI Taxonomy" id="68872"/>
    <lineage>
        <taxon>Eukaryota</taxon>
        <taxon>Viridiplantae</taxon>
        <taxon>Streptophyta</taxon>
        <taxon>Embryophyta</taxon>
        <taxon>Tracheophyta</taxon>
        <taxon>Spermatophyta</taxon>
        <taxon>Magnoliopsida</taxon>
        <taxon>eudicotyledons</taxon>
        <taxon>Gunneridae</taxon>
        <taxon>Pentapetalae</taxon>
        <taxon>asterids</taxon>
        <taxon>lamiids</taxon>
        <taxon>Lamiales</taxon>
        <taxon>Orobanchaceae</taxon>
        <taxon>Buchnereae</taxon>
        <taxon>Striga</taxon>
    </lineage>
</organism>
<dbReference type="GO" id="GO:0005730">
    <property type="term" value="C:nucleolus"/>
    <property type="evidence" value="ECO:0007669"/>
    <property type="project" value="TreeGrafter"/>
</dbReference>
<evidence type="ECO:0000259" key="4">
    <source>
        <dbReference type="PROSITE" id="PS51184"/>
    </source>
</evidence>
<gene>
    <name evidence="5" type="ORF">SHERM_28455</name>
</gene>
<name>A0A9N7RM84_STRHE</name>
<keyword evidence="3" id="KW-0560">Oxidoreductase</keyword>